<dbReference type="Proteomes" id="UP000694546">
    <property type="component" value="Chromosome 1"/>
</dbReference>
<dbReference type="GeneTree" id="ENSGT00730000111482"/>
<evidence type="ECO:0000313" key="9">
    <source>
        <dbReference type="Proteomes" id="UP000694546"/>
    </source>
</evidence>
<dbReference type="GeneID" id="115549370"/>
<dbReference type="InterPro" id="IPR036638">
    <property type="entry name" value="HLH_DNA-bd_sf"/>
</dbReference>
<evidence type="ECO:0000259" key="6">
    <source>
        <dbReference type="PROSITE" id="PS50888"/>
    </source>
</evidence>
<dbReference type="InterPro" id="IPR011598">
    <property type="entry name" value="bHLH_dom"/>
</dbReference>
<keyword evidence="9" id="KW-1185">Reference proteome</keyword>
<dbReference type="PANTHER" id="PTHR10985">
    <property type="entry name" value="BASIC HELIX-LOOP-HELIX TRANSCRIPTION FACTOR, HES-RELATED"/>
    <property type="match status" value="1"/>
</dbReference>
<dbReference type="Pfam" id="PF00010">
    <property type="entry name" value="HLH"/>
    <property type="match status" value="1"/>
</dbReference>
<protein>
    <submittedName>
        <fullName evidence="8">Hairy-related 3</fullName>
    </submittedName>
</protein>
<dbReference type="InterPro" id="IPR050370">
    <property type="entry name" value="HES_HEY"/>
</dbReference>
<dbReference type="PROSITE" id="PS51054">
    <property type="entry name" value="ORANGE"/>
    <property type="match status" value="1"/>
</dbReference>
<evidence type="ECO:0000256" key="3">
    <source>
        <dbReference type="ARBA" id="ARBA00023015"/>
    </source>
</evidence>
<dbReference type="Gene3D" id="4.10.280.10">
    <property type="entry name" value="Helix-loop-helix DNA-binding domain"/>
    <property type="match status" value="1"/>
</dbReference>
<organism evidence="8 9">
    <name type="scientific">Gadus morhua</name>
    <name type="common">Atlantic cod</name>
    <dbReference type="NCBI Taxonomy" id="8049"/>
    <lineage>
        <taxon>Eukaryota</taxon>
        <taxon>Metazoa</taxon>
        <taxon>Chordata</taxon>
        <taxon>Craniata</taxon>
        <taxon>Vertebrata</taxon>
        <taxon>Euteleostomi</taxon>
        <taxon>Actinopterygii</taxon>
        <taxon>Neopterygii</taxon>
        <taxon>Teleostei</taxon>
        <taxon>Neoteleostei</taxon>
        <taxon>Acanthomorphata</taxon>
        <taxon>Zeiogadaria</taxon>
        <taxon>Gadariae</taxon>
        <taxon>Gadiformes</taxon>
        <taxon>Gadoidei</taxon>
        <taxon>Gadidae</taxon>
        <taxon>Gadus</taxon>
    </lineage>
</organism>
<dbReference type="GO" id="GO:0046983">
    <property type="term" value="F:protein dimerization activity"/>
    <property type="evidence" value="ECO:0007669"/>
    <property type="project" value="InterPro"/>
</dbReference>
<dbReference type="AlphaFoldDB" id="A0A8C4ZKH7"/>
<dbReference type="PROSITE" id="PS50888">
    <property type="entry name" value="BHLH"/>
    <property type="match status" value="1"/>
</dbReference>
<dbReference type="Ensembl" id="ENSGMOT00000017004.2">
    <property type="protein sequence ID" value="ENSGMOP00000016586.2"/>
    <property type="gene ID" value="ENSGMOG00000015387.2"/>
</dbReference>
<keyword evidence="4" id="KW-0804">Transcription</keyword>
<keyword evidence="3" id="KW-0805">Transcription regulation</keyword>
<evidence type="ECO:0000313" key="8">
    <source>
        <dbReference type="Ensembl" id="ENSGMOP00000016586.2"/>
    </source>
</evidence>
<feature type="domain" description="Orange" evidence="7">
    <location>
        <begin position="87"/>
        <end position="119"/>
    </location>
</feature>
<evidence type="ECO:0000256" key="2">
    <source>
        <dbReference type="ARBA" id="ARBA00022491"/>
    </source>
</evidence>
<accession>A0A8C4ZKH7</accession>
<reference evidence="8" key="3">
    <citation type="submission" date="2025-09" db="UniProtKB">
        <authorList>
            <consortium name="Ensembl"/>
        </authorList>
    </citation>
    <scope>IDENTIFICATION</scope>
</reference>
<evidence type="ECO:0000259" key="7">
    <source>
        <dbReference type="PROSITE" id="PS51054"/>
    </source>
</evidence>
<reference evidence="8" key="1">
    <citation type="submission" date="2019-07" db="EMBL/GenBank/DDBJ databases">
        <authorList>
            <consortium name="Wellcome Sanger Institute Data Sharing"/>
        </authorList>
    </citation>
    <scope>NUCLEOTIDE SEQUENCE [LARGE SCALE GENOMIC DNA]</scope>
</reference>
<evidence type="ECO:0000256" key="5">
    <source>
        <dbReference type="ARBA" id="ARBA00023242"/>
    </source>
</evidence>
<dbReference type="SUPFAM" id="SSF47459">
    <property type="entry name" value="HLH, helix-loop-helix DNA-binding domain"/>
    <property type="match status" value="1"/>
</dbReference>
<feature type="domain" description="BHLH" evidence="6">
    <location>
        <begin position="15"/>
        <end position="71"/>
    </location>
</feature>
<reference evidence="8" key="2">
    <citation type="submission" date="2025-08" db="UniProtKB">
        <authorList>
            <consortium name="Ensembl"/>
        </authorList>
    </citation>
    <scope>IDENTIFICATION</scope>
</reference>
<name>A0A8C4ZKH7_GADMO</name>
<dbReference type="GO" id="GO:0005634">
    <property type="term" value="C:nucleus"/>
    <property type="evidence" value="ECO:0007669"/>
    <property type="project" value="UniProtKB-SubCell"/>
</dbReference>
<keyword evidence="5" id="KW-0539">Nucleus</keyword>
<dbReference type="FunFam" id="4.10.280.10:FF:000077">
    <property type="entry name" value="transcription factor HES-3 isoform X2"/>
    <property type="match status" value="1"/>
</dbReference>
<evidence type="ECO:0000256" key="4">
    <source>
        <dbReference type="ARBA" id="ARBA00023163"/>
    </source>
</evidence>
<dbReference type="OrthoDB" id="6085656at2759"/>
<sequence length="247" mass="27072">MVGASDCLVKSTTRVGKVSKPIMEKKRRARINRCLDQLKTLLESYYTTNIRKRKLEKADILELTVKHLRSLQKIQSCSSKTSGFSDYQAGFHSCLANVHQYLSLGDQVQGSEGSALSHLVSKNVYCAEGPREASSTLDSDTGTVVARDGARQRLLPALNATDSRRRTANTAVGCFGATKTNNTSTSLQSYETLPVEVKAEGQSFVLKQVIGILPSNTPTKSNKVFSVCHGSPRDGEASIQQSMWRPW</sequence>
<dbReference type="GO" id="GO:0006355">
    <property type="term" value="P:regulation of DNA-templated transcription"/>
    <property type="evidence" value="ECO:0007669"/>
    <property type="project" value="InterPro"/>
</dbReference>
<dbReference type="InterPro" id="IPR003650">
    <property type="entry name" value="Orange_dom"/>
</dbReference>
<keyword evidence="2" id="KW-0678">Repressor</keyword>
<dbReference type="SMART" id="SM00353">
    <property type="entry name" value="HLH"/>
    <property type="match status" value="1"/>
</dbReference>
<dbReference type="RefSeq" id="XP_030220381.1">
    <property type="nucleotide sequence ID" value="XM_030364521.1"/>
</dbReference>
<gene>
    <name evidence="8" type="primary">HES3</name>
    <name evidence="8" type="synonym">her3</name>
</gene>
<comment type="subcellular location">
    <subcellularLocation>
        <location evidence="1">Nucleus</location>
    </subcellularLocation>
</comment>
<proteinExistence type="predicted"/>
<evidence type="ECO:0000256" key="1">
    <source>
        <dbReference type="ARBA" id="ARBA00004123"/>
    </source>
</evidence>
<dbReference type="GO" id="GO:0003677">
    <property type="term" value="F:DNA binding"/>
    <property type="evidence" value="ECO:0007669"/>
    <property type="project" value="InterPro"/>
</dbReference>